<dbReference type="AlphaFoldDB" id="A0AAV2RHY3"/>
<comment type="caution">
    <text evidence="3">The sequence shown here is derived from an EMBL/GenBank/DDBJ whole genome shotgun (WGS) entry which is preliminary data.</text>
</comment>
<dbReference type="EMBL" id="CAXKWB010023244">
    <property type="protein sequence ID" value="CAL4124948.1"/>
    <property type="molecule type" value="Genomic_DNA"/>
</dbReference>
<feature type="compositionally biased region" description="Polar residues" evidence="1">
    <location>
        <begin position="49"/>
        <end position="58"/>
    </location>
</feature>
<reference evidence="3 4" key="1">
    <citation type="submission" date="2024-05" db="EMBL/GenBank/DDBJ databases">
        <authorList>
            <person name="Wallberg A."/>
        </authorList>
    </citation>
    <scope>NUCLEOTIDE SEQUENCE [LARGE SCALE GENOMIC DNA]</scope>
</reference>
<organism evidence="3 4">
    <name type="scientific">Meganyctiphanes norvegica</name>
    <name type="common">Northern krill</name>
    <name type="synonym">Thysanopoda norvegica</name>
    <dbReference type="NCBI Taxonomy" id="48144"/>
    <lineage>
        <taxon>Eukaryota</taxon>
        <taxon>Metazoa</taxon>
        <taxon>Ecdysozoa</taxon>
        <taxon>Arthropoda</taxon>
        <taxon>Crustacea</taxon>
        <taxon>Multicrustacea</taxon>
        <taxon>Malacostraca</taxon>
        <taxon>Eumalacostraca</taxon>
        <taxon>Eucarida</taxon>
        <taxon>Euphausiacea</taxon>
        <taxon>Euphausiidae</taxon>
        <taxon>Meganyctiphanes</taxon>
    </lineage>
</organism>
<keyword evidence="4" id="KW-1185">Reference proteome</keyword>
<proteinExistence type="predicted"/>
<feature type="region of interest" description="Disordered" evidence="1">
    <location>
        <begin position="1"/>
        <end position="78"/>
    </location>
</feature>
<sequence>MNQKSLIPPWEESQPLHRLETQTQFLPDEGFGEGSSTASGAHNDISLELSESQMSTQSPYDYPVAPEPPPLDKPLNPSFDMQKWTNDYQYLAAALYQADLDKSGYSPENEVQHITTTYSLVYNLNISDEVLQQAMHAAHNENLGEIDLEYFIIHLQDLHIKEMQSA</sequence>
<feature type="domain" description="DUF5580" evidence="2">
    <location>
        <begin position="83"/>
        <end position="142"/>
    </location>
</feature>
<evidence type="ECO:0000256" key="1">
    <source>
        <dbReference type="SAM" id="MobiDB-lite"/>
    </source>
</evidence>
<dbReference type="InterPro" id="IPR011992">
    <property type="entry name" value="EF-hand-dom_pair"/>
</dbReference>
<dbReference type="SUPFAM" id="SSF47473">
    <property type="entry name" value="EF-hand"/>
    <property type="match status" value="1"/>
</dbReference>
<accession>A0AAV2RHY3</accession>
<dbReference type="Pfam" id="PF20743">
    <property type="entry name" value="DUF5580_C"/>
    <property type="match status" value="1"/>
</dbReference>
<evidence type="ECO:0000313" key="3">
    <source>
        <dbReference type="EMBL" id="CAL4124948.1"/>
    </source>
</evidence>
<name>A0AAV2RHY3_MEGNR</name>
<dbReference type="InterPro" id="IPR049247">
    <property type="entry name" value="DUF5580_C"/>
</dbReference>
<evidence type="ECO:0000259" key="2">
    <source>
        <dbReference type="Pfam" id="PF20743"/>
    </source>
</evidence>
<protein>
    <recommendedName>
        <fullName evidence="2">DUF5580 domain-containing protein</fullName>
    </recommendedName>
</protein>
<gene>
    <name evidence="3" type="ORF">MNOR_LOCUS24897</name>
</gene>
<evidence type="ECO:0000313" key="4">
    <source>
        <dbReference type="Proteomes" id="UP001497623"/>
    </source>
</evidence>
<dbReference type="Proteomes" id="UP001497623">
    <property type="component" value="Unassembled WGS sequence"/>
</dbReference>